<gene>
    <name evidence="1" type="ORF">BJ554DRAFT_7858</name>
</gene>
<name>A0A8H8DIY4_9FUNG</name>
<sequence length="89" mass="9755">MSCVKVKRLFLSLVRSVQRAAGKVTRAGCAVEREGQATLKLSRVGSKSSYGAEGTLFMLVDVERRQVDGKAVVRRRVCRRGAFGPFPRG</sequence>
<dbReference type="Proteomes" id="UP000673691">
    <property type="component" value="Unassembled WGS sequence"/>
</dbReference>
<evidence type="ECO:0000313" key="2">
    <source>
        <dbReference type="Proteomes" id="UP000673691"/>
    </source>
</evidence>
<dbReference type="EMBL" id="JAEFCI010005715">
    <property type="protein sequence ID" value="KAG5460133.1"/>
    <property type="molecule type" value="Genomic_DNA"/>
</dbReference>
<proteinExistence type="predicted"/>
<keyword evidence="2" id="KW-1185">Reference proteome</keyword>
<dbReference type="AlphaFoldDB" id="A0A8H8DIY4"/>
<accession>A0A8H8DIY4</accession>
<reference evidence="1 2" key="1">
    <citation type="journal article" name="Sci. Rep.">
        <title>Genome-scale phylogenetic analyses confirm Olpidium as the closest living zoosporic fungus to the non-flagellated, terrestrial fungi.</title>
        <authorList>
            <person name="Chang Y."/>
            <person name="Rochon D."/>
            <person name="Sekimoto S."/>
            <person name="Wang Y."/>
            <person name="Chovatia M."/>
            <person name="Sandor L."/>
            <person name="Salamov A."/>
            <person name="Grigoriev I.V."/>
            <person name="Stajich J.E."/>
            <person name="Spatafora J.W."/>
        </authorList>
    </citation>
    <scope>NUCLEOTIDE SEQUENCE [LARGE SCALE GENOMIC DNA]</scope>
    <source>
        <strain evidence="1">S191</strain>
    </source>
</reference>
<organism evidence="1 2">
    <name type="scientific">Olpidium bornovanus</name>
    <dbReference type="NCBI Taxonomy" id="278681"/>
    <lineage>
        <taxon>Eukaryota</taxon>
        <taxon>Fungi</taxon>
        <taxon>Fungi incertae sedis</taxon>
        <taxon>Olpidiomycota</taxon>
        <taxon>Olpidiomycotina</taxon>
        <taxon>Olpidiomycetes</taxon>
        <taxon>Olpidiales</taxon>
        <taxon>Olpidiaceae</taxon>
        <taxon>Olpidium</taxon>
    </lineage>
</organism>
<comment type="caution">
    <text evidence="1">The sequence shown here is derived from an EMBL/GenBank/DDBJ whole genome shotgun (WGS) entry which is preliminary data.</text>
</comment>
<evidence type="ECO:0000313" key="1">
    <source>
        <dbReference type="EMBL" id="KAG5460133.1"/>
    </source>
</evidence>
<protein>
    <submittedName>
        <fullName evidence="1">Uncharacterized protein</fullName>
    </submittedName>
</protein>